<dbReference type="InterPro" id="IPR039426">
    <property type="entry name" value="TonB-dep_rcpt-like"/>
</dbReference>
<comment type="similarity">
    <text evidence="12 13">Belongs to the TonB-dependent receptor family.</text>
</comment>
<evidence type="ECO:0000313" key="16">
    <source>
        <dbReference type="EMBL" id="RCN58808.1"/>
    </source>
</evidence>
<dbReference type="GO" id="GO:0009279">
    <property type="term" value="C:cell outer membrane"/>
    <property type="evidence" value="ECO:0007669"/>
    <property type="project" value="UniProtKB-SubCell"/>
</dbReference>
<evidence type="ECO:0000256" key="4">
    <source>
        <dbReference type="ARBA" id="ARBA00022496"/>
    </source>
</evidence>
<name>A0A368HK22_9GAMM</name>
<dbReference type="Proteomes" id="UP000253250">
    <property type="component" value="Unassembled WGS sequence"/>
</dbReference>
<feature type="domain" description="TonB-dependent receptor-like beta-barrel" evidence="14">
    <location>
        <begin position="292"/>
        <end position="732"/>
    </location>
</feature>
<dbReference type="InterPro" id="IPR012910">
    <property type="entry name" value="Plug_dom"/>
</dbReference>
<dbReference type="Gene3D" id="2.40.170.20">
    <property type="entry name" value="TonB-dependent receptor, beta-barrel domain"/>
    <property type="match status" value="1"/>
</dbReference>
<dbReference type="PROSITE" id="PS52016">
    <property type="entry name" value="TONB_DEPENDENT_REC_3"/>
    <property type="match status" value="1"/>
</dbReference>
<accession>A0A368HK22</accession>
<dbReference type="InterPro" id="IPR000531">
    <property type="entry name" value="Beta-barrel_TonB"/>
</dbReference>
<evidence type="ECO:0000256" key="11">
    <source>
        <dbReference type="ARBA" id="ARBA00023237"/>
    </source>
</evidence>
<evidence type="ECO:0000256" key="3">
    <source>
        <dbReference type="ARBA" id="ARBA00022452"/>
    </source>
</evidence>
<gene>
    <name evidence="16" type="ORF">C4900_03345</name>
</gene>
<evidence type="ECO:0000259" key="14">
    <source>
        <dbReference type="Pfam" id="PF00593"/>
    </source>
</evidence>
<keyword evidence="3 12" id="KW-1134">Transmembrane beta strand</keyword>
<comment type="subcellular location">
    <subcellularLocation>
        <location evidence="1 12">Cell outer membrane</location>
        <topology evidence="1 12">Multi-pass membrane protein</topology>
    </subcellularLocation>
</comment>
<dbReference type="EMBL" id="PSYR01000001">
    <property type="protein sequence ID" value="RCN58808.1"/>
    <property type="molecule type" value="Genomic_DNA"/>
</dbReference>
<evidence type="ECO:0000256" key="13">
    <source>
        <dbReference type="RuleBase" id="RU003357"/>
    </source>
</evidence>
<evidence type="ECO:0000256" key="8">
    <source>
        <dbReference type="ARBA" id="ARBA00023065"/>
    </source>
</evidence>
<evidence type="ECO:0000256" key="10">
    <source>
        <dbReference type="ARBA" id="ARBA00023136"/>
    </source>
</evidence>
<evidence type="ECO:0000259" key="15">
    <source>
        <dbReference type="Pfam" id="PF07715"/>
    </source>
</evidence>
<dbReference type="PANTHER" id="PTHR32552">
    <property type="entry name" value="FERRICHROME IRON RECEPTOR-RELATED"/>
    <property type="match status" value="1"/>
</dbReference>
<keyword evidence="8" id="KW-0406">Ion transport</keyword>
<dbReference type="SUPFAM" id="SSF56935">
    <property type="entry name" value="Porins"/>
    <property type="match status" value="1"/>
</dbReference>
<keyword evidence="16" id="KW-0675">Receptor</keyword>
<keyword evidence="9 13" id="KW-0798">TonB box</keyword>
<dbReference type="Pfam" id="PF00593">
    <property type="entry name" value="TonB_dep_Rec_b-barrel"/>
    <property type="match status" value="1"/>
</dbReference>
<comment type="caution">
    <text evidence="16">The sequence shown here is derived from an EMBL/GenBank/DDBJ whole genome shotgun (WGS) entry which is preliminary data.</text>
</comment>
<reference evidence="16 17" key="1">
    <citation type="submission" date="2018-02" db="EMBL/GenBank/DDBJ databases">
        <title>Insights into the biology of acidophilic members of the Acidiferrobacteraceae family derived from comparative genomic analyses.</title>
        <authorList>
            <person name="Issotta F."/>
            <person name="Thyssen C."/>
            <person name="Mena C."/>
            <person name="Moya A."/>
            <person name="Bellenberg S."/>
            <person name="Sproer C."/>
            <person name="Covarrubias P.C."/>
            <person name="Sand W."/>
            <person name="Quatrini R."/>
            <person name="Vera M."/>
        </authorList>
    </citation>
    <scope>NUCLEOTIDE SEQUENCE [LARGE SCALE GENOMIC DNA]</scope>
    <source>
        <strain evidence="17">m-1</strain>
    </source>
</reference>
<evidence type="ECO:0000256" key="5">
    <source>
        <dbReference type="ARBA" id="ARBA00022692"/>
    </source>
</evidence>
<evidence type="ECO:0000256" key="12">
    <source>
        <dbReference type="PROSITE-ProRule" id="PRU01360"/>
    </source>
</evidence>
<keyword evidence="6" id="KW-0732">Signal</keyword>
<evidence type="ECO:0000256" key="1">
    <source>
        <dbReference type="ARBA" id="ARBA00004571"/>
    </source>
</evidence>
<keyword evidence="17" id="KW-1185">Reference proteome</keyword>
<dbReference type="Pfam" id="PF07715">
    <property type="entry name" value="Plug"/>
    <property type="match status" value="1"/>
</dbReference>
<evidence type="ECO:0000256" key="6">
    <source>
        <dbReference type="ARBA" id="ARBA00022729"/>
    </source>
</evidence>
<evidence type="ECO:0000256" key="9">
    <source>
        <dbReference type="ARBA" id="ARBA00023077"/>
    </source>
</evidence>
<organism evidence="16 17">
    <name type="scientific">Acidiferrobacter thiooxydans</name>
    <dbReference type="NCBI Taxonomy" id="163359"/>
    <lineage>
        <taxon>Bacteria</taxon>
        <taxon>Pseudomonadati</taxon>
        <taxon>Pseudomonadota</taxon>
        <taxon>Gammaproteobacteria</taxon>
        <taxon>Acidiferrobacterales</taxon>
        <taxon>Acidiferrobacteraceae</taxon>
        <taxon>Acidiferrobacter</taxon>
    </lineage>
</organism>
<evidence type="ECO:0000313" key="17">
    <source>
        <dbReference type="Proteomes" id="UP000253250"/>
    </source>
</evidence>
<keyword evidence="11 12" id="KW-0998">Cell outer membrane</keyword>
<keyword evidence="2 12" id="KW-0813">Transport</keyword>
<protein>
    <submittedName>
        <fullName evidence="16">TonB-dependent receptor</fullName>
    </submittedName>
</protein>
<keyword evidence="4" id="KW-0410">Iron transport</keyword>
<keyword evidence="5 12" id="KW-0812">Transmembrane</keyword>
<dbReference type="AlphaFoldDB" id="A0A368HK22"/>
<evidence type="ECO:0000256" key="2">
    <source>
        <dbReference type="ARBA" id="ARBA00022448"/>
    </source>
</evidence>
<evidence type="ECO:0000256" key="7">
    <source>
        <dbReference type="ARBA" id="ARBA00023004"/>
    </source>
</evidence>
<dbReference type="OrthoDB" id="15609at2"/>
<sequence>MYTTLRCANETWGVEMPATTIFAGRSPRGLFRTALMGALATAFPGLADAQAQPAVVADHGKVVKITSVSKTGKKGLAKGQAAVMGEAHGAPVARLGAEALHHNEMSQNAQTILNRMPGVNVTSTNPLGTRPHISVRGFSGTQLGYTYDGLPIGDLFSGGLTGGNYNYASLYNLVPVTLGESSGISVIYGPAEPAVNTIGGIGGTVEYAPRLPTKTFSASVFGGIGSFDTRSYGAEVNTGASQHGGALYLRAAHHSTGNYLQNSPDRGNSFYGAYVLPSRGGRSQFSAILLYNNNSGYIPARMPAPLLALYGPDYQWPQSFTYSYGQATHEMAILGYKTDMNRYILLDTKAFYAYTRSDQLTYQNPAVTPTYDGNITYFPFGNGAPYDRYIYVTRTAGLSEAVNLLFGSDKVTFGGFGAASIYHSSQFWLASPGAASIPSQNDAWDEHAYRIYGKIYAQAELHFLGALTIVPGVKEEYVDTAINDIPGKYYPVGASSGNAYTKPSPYLGASFRVTRHLKVYGNAAQAYKFPNISAYYSADSFATSTSPPPGITVVPEKVTSYQLGVAFHTRRTALGAALYRQNFVHTFSSVYDVTNGLTYEYNYGASRYTGLNLTGSYEPGYGLKVYGSWSVQSAHYTSNATNSFGSSVKAGDPKQYTPHYLANIGIEDRVARLTSALWVDFVGSQVIGTLAGGPTSSSMPAYHTVNASFTYTLPVHAPGIKSLQAALNFTNILNSHAYVYEKQFSYPNGPGSYNEAEPMMPRFVGVELKATF</sequence>
<dbReference type="Gene3D" id="2.170.130.10">
    <property type="entry name" value="TonB-dependent receptor, plug domain"/>
    <property type="match status" value="1"/>
</dbReference>
<dbReference type="InterPro" id="IPR036942">
    <property type="entry name" value="Beta-barrel_TonB_sf"/>
</dbReference>
<keyword evidence="10 12" id="KW-0472">Membrane</keyword>
<dbReference type="GO" id="GO:0015344">
    <property type="term" value="F:siderophore uptake transmembrane transporter activity"/>
    <property type="evidence" value="ECO:0007669"/>
    <property type="project" value="TreeGrafter"/>
</dbReference>
<proteinExistence type="inferred from homology"/>
<feature type="domain" description="TonB-dependent receptor plug" evidence="15">
    <location>
        <begin position="92"/>
        <end position="201"/>
    </location>
</feature>
<dbReference type="PANTHER" id="PTHR32552:SF89">
    <property type="entry name" value="CATECHOLATE SIDEROPHORE RECEPTOR FIU"/>
    <property type="match status" value="1"/>
</dbReference>
<keyword evidence="7" id="KW-0408">Iron</keyword>
<dbReference type="InterPro" id="IPR037066">
    <property type="entry name" value="Plug_dom_sf"/>
</dbReference>